<proteinExistence type="predicted"/>
<evidence type="ECO:0000313" key="3">
    <source>
        <dbReference type="Proteomes" id="UP000430519"/>
    </source>
</evidence>
<accession>A0A6I4YQI8</accession>
<evidence type="ECO:0000256" key="1">
    <source>
        <dbReference type="SAM" id="Phobius"/>
    </source>
</evidence>
<dbReference type="EMBL" id="WVHK01000160">
    <property type="protein sequence ID" value="MXV21976.1"/>
    <property type="molecule type" value="Genomic_DNA"/>
</dbReference>
<keyword evidence="1" id="KW-0812">Transmembrane</keyword>
<keyword evidence="3" id="KW-1185">Reference proteome</keyword>
<comment type="caution">
    <text evidence="2">The sequence shown here is derived from an EMBL/GenBank/DDBJ whole genome shotgun (WGS) entry which is preliminary data.</text>
</comment>
<dbReference type="AlphaFoldDB" id="A0A6I4YQI8"/>
<feature type="transmembrane region" description="Helical" evidence="1">
    <location>
        <begin position="26"/>
        <end position="48"/>
    </location>
</feature>
<organism evidence="2 3">
    <name type="scientific">Deinococcus xianganensis</name>
    <dbReference type="NCBI Taxonomy" id="1507289"/>
    <lineage>
        <taxon>Bacteria</taxon>
        <taxon>Thermotogati</taxon>
        <taxon>Deinococcota</taxon>
        <taxon>Deinococci</taxon>
        <taxon>Deinococcales</taxon>
        <taxon>Deinococcaceae</taxon>
        <taxon>Deinococcus</taxon>
    </lineage>
</organism>
<name>A0A6I4YQI8_9DEIO</name>
<protein>
    <submittedName>
        <fullName evidence="2">Uncharacterized protein</fullName>
    </submittedName>
</protein>
<reference evidence="2 3" key="1">
    <citation type="submission" date="2019-11" db="EMBL/GenBank/DDBJ databases">
        <title>Genome sequence of Deinococcus xianganensis Y35, AI-2 producing algicidal bacterium, isolated from lake water.</title>
        <authorList>
            <person name="Li Y."/>
        </authorList>
    </citation>
    <scope>NUCLEOTIDE SEQUENCE [LARGE SCALE GENOMIC DNA]</scope>
    <source>
        <strain evidence="2 3">Y35</strain>
    </source>
</reference>
<gene>
    <name evidence="2" type="ORF">GLX28_20355</name>
</gene>
<sequence>MLLFQTWVHMHYWILDRDYGDDSPEMLTRALLAFTGVIILPIFTTWLLRQITRGTPGQGSKPGEEGKA</sequence>
<keyword evidence="1" id="KW-0472">Membrane</keyword>
<dbReference type="Proteomes" id="UP000430519">
    <property type="component" value="Unassembled WGS sequence"/>
</dbReference>
<keyword evidence="1" id="KW-1133">Transmembrane helix</keyword>
<evidence type="ECO:0000313" key="2">
    <source>
        <dbReference type="EMBL" id="MXV21976.1"/>
    </source>
</evidence>